<dbReference type="OrthoDB" id="671678at2759"/>
<organism evidence="1 2">
    <name type="scientific">Carnegiea gigantea</name>
    <dbReference type="NCBI Taxonomy" id="171969"/>
    <lineage>
        <taxon>Eukaryota</taxon>
        <taxon>Viridiplantae</taxon>
        <taxon>Streptophyta</taxon>
        <taxon>Embryophyta</taxon>
        <taxon>Tracheophyta</taxon>
        <taxon>Spermatophyta</taxon>
        <taxon>Magnoliopsida</taxon>
        <taxon>eudicotyledons</taxon>
        <taxon>Gunneridae</taxon>
        <taxon>Pentapetalae</taxon>
        <taxon>Caryophyllales</taxon>
        <taxon>Cactineae</taxon>
        <taxon>Cactaceae</taxon>
        <taxon>Cactoideae</taxon>
        <taxon>Echinocereeae</taxon>
        <taxon>Carnegiea</taxon>
    </lineage>
</organism>
<dbReference type="AlphaFoldDB" id="A0A9Q1JHC1"/>
<dbReference type="EMBL" id="JAKOGI010001509">
    <property type="protein sequence ID" value="KAJ8425252.1"/>
    <property type="molecule type" value="Genomic_DNA"/>
</dbReference>
<comment type="caution">
    <text evidence="1">The sequence shown here is derived from an EMBL/GenBank/DDBJ whole genome shotgun (WGS) entry which is preliminary data.</text>
</comment>
<keyword evidence="2" id="KW-1185">Reference proteome</keyword>
<reference evidence="1" key="1">
    <citation type="submission" date="2022-04" db="EMBL/GenBank/DDBJ databases">
        <title>Carnegiea gigantea Genome sequencing and assembly v2.</title>
        <authorList>
            <person name="Copetti D."/>
            <person name="Sanderson M.J."/>
            <person name="Burquez A."/>
            <person name="Wojciechowski M.F."/>
        </authorList>
    </citation>
    <scope>NUCLEOTIDE SEQUENCE</scope>
    <source>
        <strain evidence="1">SGP5-SGP5p</strain>
        <tissue evidence="1">Aerial part</tissue>
    </source>
</reference>
<evidence type="ECO:0000313" key="2">
    <source>
        <dbReference type="Proteomes" id="UP001153076"/>
    </source>
</evidence>
<name>A0A9Q1JHC1_9CARY</name>
<evidence type="ECO:0000313" key="1">
    <source>
        <dbReference type="EMBL" id="KAJ8425252.1"/>
    </source>
</evidence>
<dbReference type="Proteomes" id="UP001153076">
    <property type="component" value="Unassembled WGS sequence"/>
</dbReference>
<proteinExistence type="predicted"/>
<gene>
    <name evidence="1" type="ORF">Cgig2_015859</name>
</gene>
<accession>A0A9Q1JHC1</accession>
<protein>
    <submittedName>
        <fullName evidence="1">Uncharacterized protein</fullName>
    </submittedName>
</protein>
<sequence>MILFPTLTSPEQVAEYVQDTYRWSLRESSALHPNPLPEDYHSLCSSFDLGVVTQYAYDSNIPEMVQVIFYVMILDDTAELGLSCRIDMNCIMEDEWRRPSLPLASGLLTSCWPKGLPKVIFAPPQVLKGRGPRWTVDQLFLRWDAASSSSRGAPSTPGRSVLKKKGSTLIESALDIVADRLVFPRAPSPSDPQDGLNTHFPNPKVTHALKRTALEKKHLLHAGYSFVIPEADTTANELPQKCVVIYRLAFNYDIRFPLHPYNFLFVHRDSGWGDLPGWNEGKPIKNPFGEPFDEERRTARYFLYYIRPDDCPKPIPKFIVEVIESVQGPEKRKEQVRAKLTPFESGDATSEQIVAKAECCREEERARIVNVAAKKAIPLVSWGKKPAISLPPAGRHKRSRIEDHQDDIDAPTLTSIEGKEVRGSGGQRVVFFDPFCRSVGRWLGPGSPGSP</sequence>